<comment type="caution">
    <text evidence="4">The sequence shown here is derived from an EMBL/GenBank/DDBJ whole genome shotgun (WGS) entry which is preliminary data.</text>
</comment>
<dbReference type="InterPro" id="IPR003609">
    <property type="entry name" value="Pan_app"/>
</dbReference>
<dbReference type="PROSITE" id="PS50948">
    <property type="entry name" value="PAN"/>
    <property type="match status" value="1"/>
</dbReference>
<dbReference type="PROSITE" id="PS50026">
    <property type="entry name" value="EGF_3"/>
    <property type="match status" value="1"/>
</dbReference>
<feature type="domain" description="EGF-like" evidence="2">
    <location>
        <begin position="274"/>
        <end position="309"/>
    </location>
</feature>
<keyword evidence="1" id="KW-0245">EGF-like domain</keyword>
<sequence>MTTDGGGWLLVSNLVMANSSRSVPLLVEWSYHAISQYHRNNMFLTKTAMNELRTYLNFTQLRFHCSKRLKRTFHVTTAANSIGEAVVQYFSGQTDAQPYSCESFVRMEDDNSKLAKVCQEWGSDSSKRNVSKWSFAHRNDDRLYNHAVIVWYAYHWNIQPQHGRFDCDDFAHTVSAGDFWKIFVRFSHSAYFTTRENKRLIGHRIKQVDSISLKSCSQFCLRHPWCTSTNFQISTKMNGKETCELNMHGVIDENNDHFHDQEGVTFSLMLKFSFFQGCLLTGCLNGGSCVYDKKGHLFSCLCKIPWTGKKM</sequence>
<dbReference type="Pfam" id="PF00008">
    <property type="entry name" value="EGF"/>
    <property type="match status" value="1"/>
</dbReference>
<feature type="disulfide bond" evidence="1">
    <location>
        <begin position="283"/>
        <end position="300"/>
    </location>
</feature>
<dbReference type="Pfam" id="PF00024">
    <property type="entry name" value="PAN_1"/>
    <property type="match status" value="1"/>
</dbReference>
<reference evidence="4 5" key="1">
    <citation type="submission" date="2022-05" db="EMBL/GenBank/DDBJ databases">
        <authorList>
            <consortium name="Genoscope - CEA"/>
            <person name="William W."/>
        </authorList>
    </citation>
    <scope>NUCLEOTIDE SEQUENCE [LARGE SCALE GENOMIC DNA]</scope>
</reference>
<feature type="domain" description="Apple" evidence="3">
    <location>
        <begin position="187"/>
        <end position="262"/>
    </location>
</feature>
<evidence type="ECO:0000259" key="3">
    <source>
        <dbReference type="PROSITE" id="PS50948"/>
    </source>
</evidence>
<accession>A0AAU9VYW5</accession>
<evidence type="ECO:0000259" key="2">
    <source>
        <dbReference type="PROSITE" id="PS50026"/>
    </source>
</evidence>
<proteinExistence type="predicted"/>
<name>A0AAU9VYW5_9CNID</name>
<gene>
    <name evidence="4" type="ORF">PMEA_00026251</name>
</gene>
<dbReference type="SUPFAM" id="SSF57414">
    <property type="entry name" value="Hairpin loop containing domain-like"/>
    <property type="match status" value="1"/>
</dbReference>
<keyword evidence="5" id="KW-1185">Reference proteome</keyword>
<evidence type="ECO:0000313" key="4">
    <source>
        <dbReference type="EMBL" id="CAH3039636.1"/>
    </source>
</evidence>
<organism evidence="4 5">
    <name type="scientific">Pocillopora meandrina</name>
    <dbReference type="NCBI Taxonomy" id="46732"/>
    <lineage>
        <taxon>Eukaryota</taxon>
        <taxon>Metazoa</taxon>
        <taxon>Cnidaria</taxon>
        <taxon>Anthozoa</taxon>
        <taxon>Hexacorallia</taxon>
        <taxon>Scleractinia</taxon>
        <taxon>Astrocoeniina</taxon>
        <taxon>Pocilloporidae</taxon>
        <taxon>Pocillopora</taxon>
    </lineage>
</organism>
<evidence type="ECO:0008006" key="6">
    <source>
        <dbReference type="Google" id="ProtNLM"/>
    </source>
</evidence>
<protein>
    <recommendedName>
        <fullName evidence="6">Fibrinogen C-terminal domain-containing protein</fullName>
    </recommendedName>
</protein>
<comment type="caution">
    <text evidence="1">Lacks conserved residue(s) required for the propagation of feature annotation.</text>
</comment>
<dbReference type="EMBL" id="CALNXJ010000005">
    <property type="protein sequence ID" value="CAH3039636.1"/>
    <property type="molecule type" value="Genomic_DNA"/>
</dbReference>
<dbReference type="InterPro" id="IPR000742">
    <property type="entry name" value="EGF"/>
</dbReference>
<dbReference type="Proteomes" id="UP001159428">
    <property type="component" value="Unassembled WGS sequence"/>
</dbReference>
<dbReference type="AlphaFoldDB" id="A0AAU9VYW5"/>
<evidence type="ECO:0000256" key="1">
    <source>
        <dbReference type="PROSITE-ProRule" id="PRU00076"/>
    </source>
</evidence>
<evidence type="ECO:0000313" key="5">
    <source>
        <dbReference type="Proteomes" id="UP001159428"/>
    </source>
</evidence>
<keyword evidence="1" id="KW-1015">Disulfide bond</keyword>